<accession>A0A0E0NG28</accession>
<reference evidence="2" key="2">
    <citation type="submission" date="2015-06" db="UniProtKB">
        <authorList>
            <consortium name="EnsemblPlants"/>
        </authorList>
    </citation>
    <scope>IDENTIFICATION</scope>
</reference>
<evidence type="ECO:0000313" key="2">
    <source>
        <dbReference type="EnsemblPlants" id="ORUFI02G20590.1"/>
    </source>
</evidence>
<dbReference type="OMA" id="SKRRWEM"/>
<feature type="region of interest" description="Disordered" evidence="1">
    <location>
        <begin position="51"/>
        <end position="131"/>
    </location>
</feature>
<dbReference type="Gramene" id="ORUFI02G20590.1">
    <property type="protein sequence ID" value="ORUFI02G20590.1"/>
    <property type="gene ID" value="ORUFI02G20590"/>
</dbReference>
<keyword evidence="3" id="KW-1185">Reference proteome</keyword>
<organism evidence="2 3">
    <name type="scientific">Oryza rufipogon</name>
    <name type="common">Brownbeard rice</name>
    <name type="synonym">Asian wild rice</name>
    <dbReference type="NCBI Taxonomy" id="4529"/>
    <lineage>
        <taxon>Eukaryota</taxon>
        <taxon>Viridiplantae</taxon>
        <taxon>Streptophyta</taxon>
        <taxon>Embryophyta</taxon>
        <taxon>Tracheophyta</taxon>
        <taxon>Spermatophyta</taxon>
        <taxon>Magnoliopsida</taxon>
        <taxon>Liliopsida</taxon>
        <taxon>Poales</taxon>
        <taxon>Poaceae</taxon>
        <taxon>BOP clade</taxon>
        <taxon>Oryzoideae</taxon>
        <taxon>Oryzeae</taxon>
        <taxon>Oryzinae</taxon>
        <taxon>Oryza</taxon>
    </lineage>
</organism>
<evidence type="ECO:0000313" key="3">
    <source>
        <dbReference type="Proteomes" id="UP000008022"/>
    </source>
</evidence>
<name>A0A0E0NG28_ORYRU</name>
<dbReference type="Proteomes" id="UP000008022">
    <property type="component" value="Unassembled WGS sequence"/>
</dbReference>
<feature type="compositionally biased region" description="Low complexity" evidence="1">
    <location>
        <begin position="94"/>
        <end position="103"/>
    </location>
</feature>
<dbReference type="AlphaFoldDB" id="A0A0E0NG28"/>
<proteinExistence type="predicted"/>
<evidence type="ECO:0000256" key="1">
    <source>
        <dbReference type="SAM" id="MobiDB-lite"/>
    </source>
</evidence>
<feature type="compositionally biased region" description="Gly residues" evidence="1">
    <location>
        <begin position="58"/>
        <end position="72"/>
    </location>
</feature>
<protein>
    <recommendedName>
        <fullName evidence="4">DUF834 domain-containing protein</fullName>
    </recommendedName>
</protein>
<dbReference type="HOGENOM" id="CLU_1663596_0_0_1"/>
<feature type="region of interest" description="Disordered" evidence="1">
    <location>
        <begin position="1"/>
        <end position="31"/>
    </location>
</feature>
<evidence type="ECO:0008006" key="4">
    <source>
        <dbReference type="Google" id="ProtNLM"/>
    </source>
</evidence>
<sequence>MASTMVDEPGNNGFNDNGGGGGHGFDDGRRQRRVRLRLVSSARKRVATTALMTVNEPGGSGFDSGGDGGGNSAGKRAMAAVASMMVGKPDDNNFDGGSDSGGSSKRRWEMGGGDNFDDGQKARRRLASRAGKQLRQWGIDRAKGDFVFLIFLSPLFDKK</sequence>
<reference evidence="3" key="1">
    <citation type="submission" date="2013-06" db="EMBL/GenBank/DDBJ databases">
        <authorList>
            <person name="Zhao Q."/>
        </authorList>
    </citation>
    <scope>NUCLEOTIDE SEQUENCE</scope>
    <source>
        <strain evidence="3">cv. W1943</strain>
    </source>
</reference>
<dbReference type="EnsemblPlants" id="ORUFI02G20590.1">
    <property type="protein sequence ID" value="ORUFI02G20590.1"/>
    <property type="gene ID" value="ORUFI02G20590"/>
</dbReference>